<dbReference type="EMBL" id="KI913956">
    <property type="protein sequence ID" value="ETW05472.1"/>
    <property type="molecule type" value="Genomic_DNA"/>
</dbReference>
<dbReference type="VEuPathDB" id="FungiDB:H310_03235"/>
<dbReference type="SUPFAM" id="SSF55729">
    <property type="entry name" value="Acyl-CoA N-acyltransferases (Nat)"/>
    <property type="match status" value="1"/>
</dbReference>
<dbReference type="Gene3D" id="3.40.630.30">
    <property type="match status" value="1"/>
</dbReference>
<dbReference type="Pfam" id="PF13673">
    <property type="entry name" value="Acetyltransf_10"/>
    <property type="match status" value="1"/>
</dbReference>
<reference evidence="2" key="1">
    <citation type="submission" date="2013-12" db="EMBL/GenBank/DDBJ databases">
        <title>The Genome Sequence of Aphanomyces invadans NJM9701.</title>
        <authorList>
            <consortium name="The Broad Institute Genomics Platform"/>
            <person name="Russ C."/>
            <person name="Tyler B."/>
            <person name="van West P."/>
            <person name="Dieguez-Uribeondo J."/>
            <person name="Young S.K."/>
            <person name="Zeng Q."/>
            <person name="Gargeya S."/>
            <person name="Fitzgerald M."/>
            <person name="Abouelleil A."/>
            <person name="Alvarado L."/>
            <person name="Chapman S.B."/>
            <person name="Gainer-Dewar J."/>
            <person name="Goldberg J."/>
            <person name="Griggs A."/>
            <person name="Gujja S."/>
            <person name="Hansen M."/>
            <person name="Howarth C."/>
            <person name="Imamovic A."/>
            <person name="Ireland A."/>
            <person name="Larimer J."/>
            <person name="McCowan C."/>
            <person name="Murphy C."/>
            <person name="Pearson M."/>
            <person name="Poon T.W."/>
            <person name="Priest M."/>
            <person name="Roberts A."/>
            <person name="Saif S."/>
            <person name="Shea T."/>
            <person name="Sykes S."/>
            <person name="Wortman J."/>
            <person name="Nusbaum C."/>
            <person name="Birren B."/>
        </authorList>
    </citation>
    <scope>NUCLEOTIDE SEQUENCE [LARGE SCALE GENOMIC DNA]</scope>
    <source>
        <strain evidence="2">NJM9701</strain>
    </source>
</reference>
<proteinExistence type="predicted"/>
<accession>A0A024UHZ2</accession>
<name>A0A024UHZ2_9STRA</name>
<feature type="domain" description="N-acetyltransferase" evidence="1">
    <location>
        <begin position="14"/>
        <end position="158"/>
    </location>
</feature>
<gene>
    <name evidence="2" type="ORF">H310_03235</name>
</gene>
<evidence type="ECO:0000259" key="1">
    <source>
        <dbReference type="PROSITE" id="PS51186"/>
    </source>
</evidence>
<dbReference type="GO" id="GO:0016747">
    <property type="term" value="F:acyltransferase activity, transferring groups other than amino-acyl groups"/>
    <property type="evidence" value="ECO:0007669"/>
    <property type="project" value="InterPro"/>
</dbReference>
<organism evidence="2">
    <name type="scientific">Aphanomyces invadans</name>
    <dbReference type="NCBI Taxonomy" id="157072"/>
    <lineage>
        <taxon>Eukaryota</taxon>
        <taxon>Sar</taxon>
        <taxon>Stramenopiles</taxon>
        <taxon>Oomycota</taxon>
        <taxon>Saprolegniomycetes</taxon>
        <taxon>Saprolegniales</taxon>
        <taxon>Verrucalvaceae</taxon>
        <taxon>Aphanomyces</taxon>
    </lineage>
</organism>
<dbReference type="AlphaFoldDB" id="A0A024UHZ2"/>
<sequence>MAKVSPSTIEWTCSSFYDLTVCALYDILQLRANTFVVEMQKVLGDLDGHDQVCFHLVGRDQNHELVAYARLVPPHTLGPEKAEPSIGRVVVATHARGAGVGHTLVTKAIEVCQAHWPHRAIDVCGLATLEKFYTSLGFAKVSEPFDEQGFLCMNFRRQNSSGSGSAALELSPHLVNAACHRPDHL</sequence>
<dbReference type="RefSeq" id="XP_008865249.1">
    <property type="nucleotide sequence ID" value="XM_008867027.1"/>
</dbReference>
<dbReference type="InterPro" id="IPR016181">
    <property type="entry name" value="Acyl_CoA_acyltransferase"/>
</dbReference>
<dbReference type="OrthoDB" id="341300at2759"/>
<protein>
    <recommendedName>
        <fullName evidence="1">N-acetyltransferase domain-containing protein</fullName>
    </recommendedName>
</protein>
<dbReference type="PROSITE" id="PS51186">
    <property type="entry name" value="GNAT"/>
    <property type="match status" value="1"/>
</dbReference>
<dbReference type="InterPro" id="IPR000182">
    <property type="entry name" value="GNAT_dom"/>
</dbReference>
<dbReference type="CDD" id="cd04301">
    <property type="entry name" value="NAT_SF"/>
    <property type="match status" value="1"/>
</dbReference>
<evidence type="ECO:0000313" key="2">
    <source>
        <dbReference type="EMBL" id="ETW05472.1"/>
    </source>
</evidence>
<dbReference type="GeneID" id="20080285"/>